<keyword evidence="1" id="KW-0677">Repeat</keyword>
<organism evidence="3 4">
    <name type="scientific">Actinoplanes oblitus</name>
    <dbReference type="NCBI Taxonomy" id="3040509"/>
    <lineage>
        <taxon>Bacteria</taxon>
        <taxon>Bacillati</taxon>
        <taxon>Actinomycetota</taxon>
        <taxon>Actinomycetes</taxon>
        <taxon>Micromonosporales</taxon>
        <taxon>Micromonosporaceae</taxon>
        <taxon>Actinoplanes</taxon>
    </lineage>
</organism>
<reference evidence="3 4" key="1">
    <citation type="submission" date="2023-06" db="EMBL/GenBank/DDBJ databases">
        <authorList>
            <person name="Yushchuk O."/>
            <person name="Binda E."/>
            <person name="Ruckert-Reed C."/>
            <person name="Fedorenko V."/>
            <person name="Kalinowski J."/>
            <person name="Marinelli F."/>
        </authorList>
    </citation>
    <scope>NUCLEOTIDE SEQUENCE [LARGE SCALE GENOMIC DNA]</scope>
    <source>
        <strain evidence="3 4">NRRL 3884</strain>
    </source>
</reference>
<gene>
    <name evidence="3" type="ORF">ACTOB_003922</name>
</gene>
<keyword evidence="4" id="KW-1185">Reference proteome</keyword>
<dbReference type="InterPro" id="IPR011990">
    <property type="entry name" value="TPR-like_helical_dom_sf"/>
</dbReference>
<protein>
    <recommendedName>
        <fullName evidence="2">Nephrocystin 3-like N-terminal domain-containing protein</fullName>
    </recommendedName>
</protein>
<name>A0ABY8WTT2_9ACTN</name>
<evidence type="ECO:0000256" key="1">
    <source>
        <dbReference type="ARBA" id="ARBA00022737"/>
    </source>
</evidence>
<accession>A0ABY8WTT2</accession>
<dbReference type="RefSeq" id="WP_284921729.1">
    <property type="nucleotide sequence ID" value="NZ_CP126980.1"/>
</dbReference>
<dbReference type="EMBL" id="CP126980">
    <property type="protein sequence ID" value="WIN00228.1"/>
    <property type="molecule type" value="Genomic_DNA"/>
</dbReference>
<dbReference type="Pfam" id="PF24883">
    <property type="entry name" value="NPHP3_N"/>
    <property type="match status" value="1"/>
</dbReference>
<dbReference type="Proteomes" id="UP001240150">
    <property type="component" value="Chromosome"/>
</dbReference>
<proteinExistence type="predicted"/>
<sequence length="1088" mass="115700">MFFDRLRRVWAAALGDGSVVVGGDNSAPITTNVFHLSASPVAPPARSVYLEQVRRIAPPLLLDRDTELAELAAFCRGSGPLPYAWWRADAWAGKSALLSTFVLRPPADLTAAGIRIVSFFVTGRMAGTDTREAFTASLLHQLCALTGQNLPPVTDESTREAWMLAMLREAAEIQRSRGGRLILIVDGLDEERGVSLGPAISSIAGLLPADPPHDMRVIVASRPNPPLPGDVPEAHPLKDPRVVRRLTTSPHARDTEERSKAELRRLLHGADIERQLLGLLTASRGGLSQTDLRQLTGADLVTIEDALHTVGGRTFTHRADVWSAEAGKIYLLGHEDLHRTAVRYLGEEELAAYRRRLHAWADALSSGPWPSDAPEYLLRDYPLMLAEAGDIARLVALATNTARQDSMLDLIGGDHAVLAEIRTAQELVVSRPEPDLVALARLCRHRDGLMARNAAIPATLPALWAALDNPIRAESLARSLPGRARQVQALAGIAKARIAVGDTRDAAEWAAGAAELALNETDPASRARSCSHVAGVMGALGDRAARDDWADATRRAAADIPQNIDGAEVADVARALAIAGAQEQAESIAATVRGHELRERTLDRIARTRAAATGTVFARSSEADPDSSAVTAGDADQAEQVALAIRHPGQRAHALAELGLVAALAGDHDRGRALAVQAEADAREASSRHRDPRQVIDIARAVATAGDPDRAERIVRTIDRTDQRVDGLCAIAVAAAGHPGRAHDIARSIPETYRQATALAAVSEAVAASGDRTSAARLARLAERIARDIPAASQQAQALTAAARAAAGAGDAQRAEEIVLGIPDPADRVTALVELAAASEPDRSLSLAVMAQDTARTITSMRRRTRAVISVAEAMARAGDPARGRALAGEAATMVRTHPQVARTTSIWAEIAHAFVAAGDHEHALTLVSTREARGERDTVLTDIARSLAETGHLDRAERTLDAMRELPRWLGWETTDIARAMAAAGDLDRAERVARRSAPEFGELDRALRAVAIAGATHDPARAEAIAATIGSPDERARALTGIAETMGLPAGSHLLARAFVTGTWSIPLPALATSRPDLVLLITEDY</sequence>
<evidence type="ECO:0000259" key="2">
    <source>
        <dbReference type="Pfam" id="PF24883"/>
    </source>
</evidence>
<dbReference type="InterPro" id="IPR056884">
    <property type="entry name" value="NPHP3-like_N"/>
</dbReference>
<dbReference type="Gene3D" id="1.25.40.10">
    <property type="entry name" value="Tetratricopeptide repeat domain"/>
    <property type="match status" value="3"/>
</dbReference>
<feature type="domain" description="Nephrocystin 3-like N-terminal" evidence="2">
    <location>
        <begin position="83"/>
        <end position="222"/>
    </location>
</feature>
<dbReference type="PROSITE" id="PS50096">
    <property type="entry name" value="IQ"/>
    <property type="match status" value="1"/>
</dbReference>
<evidence type="ECO:0000313" key="3">
    <source>
        <dbReference type="EMBL" id="WIN00228.1"/>
    </source>
</evidence>
<evidence type="ECO:0000313" key="4">
    <source>
        <dbReference type="Proteomes" id="UP001240150"/>
    </source>
</evidence>